<evidence type="ECO:0000259" key="7">
    <source>
        <dbReference type="PROSITE" id="PS50811"/>
    </source>
</evidence>
<dbReference type="InterPro" id="IPR003657">
    <property type="entry name" value="WRKY_dom"/>
</dbReference>
<dbReference type="GO" id="GO:0043565">
    <property type="term" value="F:sequence-specific DNA binding"/>
    <property type="evidence" value="ECO:0007669"/>
    <property type="project" value="InterPro"/>
</dbReference>
<evidence type="ECO:0000256" key="6">
    <source>
        <dbReference type="SAM" id="MobiDB-lite"/>
    </source>
</evidence>
<dbReference type="Pfam" id="PF03106">
    <property type="entry name" value="WRKY"/>
    <property type="match status" value="1"/>
</dbReference>
<reference evidence="8" key="1">
    <citation type="submission" date="2020-09" db="EMBL/GenBank/DDBJ databases">
        <title>Genome-Enabled Discovery of Anthraquinone Biosynthesis in Senna tora.</title>
        <authorList>
            <person name="Kang S.-H."/>
            <person name="Pandey R.P."/>
            <person name="Lee C.-M."/>
            <person name="Sim J.-S."/>
            <person name="Jeong J.-T."/>
            <person name="Choi B.-S."/>
            <person name="Jung M."/>
            <person name="Ginzburg D."/>
            <person name="Zhao K."/>
            <person name="Won S.Y."/>
            <person name="Oh T.-J."/>
            <person name="Yu Y."/>
            <person name="Kim N.-H."/>
            <person name="Lee O.R."/>
            <person name="Lee T.-H."/>
            <person name="Bashyal P."/>
            <person name="Kim T.-S."/>
            <person name="Lee W.-H."/>
            <person name="Kawkins C."/>
            <person name="Kim C.-K."/>
            <person name="Kim J.S."/>
            <person name="Ahn B.O."/>
            <person name="Rhee S.Y."/>
            <person name="Sohng J.K."/>
        </authorList>
    </citation>
    <scope>NUCLEOTIDE SEQUENCE</scope>
    <source>
        <tissue evidence="8">Leaf</tissue>
    </source>
</reference>
<dbReference type="InterPro" id="IPR044810">
    <property type="entry name" value="WRKY_plant"/>
</dbReference>
<feature type="region of interest" description="Disordered" evidence="6">
    <location>
        <begin position="1"/>
        <end position="39"/>
    </location>
</feature>
<comment type="caution">
    <text evidence="8">The sequence shown here is derived from an EMBL/GenBank/DDBJ whole genome shotgun (WGS) entry which is preliminary data.</text>
</comment>
<feature type="domain" description="WRKY" evidence="7">
    <location>
        <begin position="182"/>
        <end position="248"/>
    </location>
</feature>
<keyword evidence="3" id="KW-0238">DNA-binding</keyword>
<feature type="compositionally biased region" description="Acidic residues" evidence="6">
    <location>
        <begin position="1"/>
        <end position="19"/>
    </location>
</feature>
<accession>A0A834VZ88</accession>
<feature type="compositionally biased region" description="Polar residues" evidence="6">
    <location>
        <begin position="324"/>
        <end position="338"/>
    </location>
</feature>
<feature type="region of interest" description="Disordered" evidence="6">
    <location>
        <begin position="324"/>
        <end position="361"/>
    </location>
</feature>
<keyword evidence="9" id="KW-1185">Reference proteome</keyword>
<dbReference type="SMART" id="SM00774">
    <property type="entry name" value="WRKY"/>
    <property type="match status" value="1"/>
</dbReference>
<evidence type="ECO:0000313" key="8">
    <source>
        <dbReference type="EMBL" id="KAF7803658.1"/>
    </source>
</evidence>
<dbReference type="AlphaFoldDB" id="A0A834VZ88"/>
<dbReference type="Gene3D" id="2.20.25.80">
    <property type="entry name" value="WRKY domain"/>
    <property type="match status" value="1"/>
</dbReference>
<dbReference type="SUPFAM" id="SSF118290">
    <property type="entry name" value="WRKY DNA-binding domain"/>
    <property type="match status" value="1"/>
</dbReference>
<proteinExistence type="predicted"/>
<dbReference type="GO" id="GO:0003700">
    <property type="term" value="F:DNA-binding transcription factor activity"/>
    <property type="evidence" value="ECO:0007669"/>
    <property type="project" value="InterPro"/>
</dbReference>
<keyword evidence="5" id="KW-0539">Nucleus</keyword>
<protein>
    <submittedName>
        <fullName evidence="8">Putative WRKY transcription factor 9</fullName>
    </submittedName>
</protein>
<dbReference type="EMBL" id="JAAIUW010000013">
    <property type="protein sequence ID" value="KAF7803658.1"/>
    <property type="molecule type" value="Genomic_DNA"/>
</dbReference>
<feature type="region of interest" description="Disordered" evidence="6">
    <location>
        <begin position="108"/>
        <end position="172"/>
    </location>
</feature>
<comment type="subcellular location">
    <subcellularLocation>
        <location evidence="1">Nucleus</location>
    </subcellularLocation>
</comment>
<dbReference type="InterPro" id="IPR036576">
    <property type="entry name" value="WRKY_dom_sf"/>
</dbReference>
<organism evidence="8 9">
    <name type="scientific">Senna tora</name>
    <dbReference type="NCBI Taxonomy" id="362788"/>
    <lineage>
        <taxon>Eukaryota</taxon>
        <taxon>Viridiplantae</taxon>
        <taxon>Streptophyta</taxon>
        <taxon>Embryophyta</taxon>
        <taxon>Tracheophyta</taxon>
        <taxon>Spermatophyta</taxon>
        <taxon>Magnoliopsida</taxon>
        <taxon>eudicotyledons</taxon>
        <taxon>Gunneridae</taxon>
        <taxon>Pentapetalae</taxon>
        <taxon>rosids</taxon>
        <taxon>fabids</taxon>
        <taxon>Fabales</taxon>
        <taxon>Fabaceae</taxon>
        <taxon>Caesalpinioideae</taxon>
        <taxon>Cassia clade</taxon>
        <taxon>Senna</taxon>
    </lineage>
</organism>
<evidence type="ECO:0000256" key="2">
    <source>
        <dbReference type="ARBA" id="ARBA00023015"/>
    </source>
</evidence>
<name>A0A834VZ88_9FABA</name>
<dbReference type="PANTHER" id="PTHR31429">
    <property type="entry name" value="WRKY TRANSCRIPTION FACTOR 36-RELATED"/>
    <property type="match status" value="1"/>
</dbReference>
<evidence type="ECO:0000256" key="1">
    <source>
        <dbReference type="ARBA" id="ARBA00004123"/>
    </source>
</evidence>
<dbReference type="Proteomes" id="UP000634136">
    <property type="component" value="Unassembled WGS sequence"/>
</dbReference>
<evidence type="ECO:0000256" key="5">
    <source>
        <dbReference type="ARBA" id="ARBA00023242"/>
    </source>
</evidence>
<feature type="compositionally biased region" description="Basic and acidic residues" evidence="6">
    <location>
        <begin position="122"/>
        <end position="134"/>
    </location>
</feature>
<sequence length="414" mass="45562">MEQEADPDPPELDDEEDDHEGSSMELSVLQKETDRMKEENKVLRKVVEQTMKDYYDLQMKFAVIQQNTNNKKKDAQISLSLENHGNPGDDIDDASVREIGLGLSLRLHTSSVTSQEEEERELEEKKKNNNKEELGGFGSSSSPNNIPRTHHHDFPAGFNNNAHVAPSPPNNRKARVSVRARCEAATMNDGCQWRKYGQKIAKGNPCPRAYYRCTVAPGCPVRKQVQRCLEDMSILITTYEGTHNHPLPVGATAMASTASAAASFMFLDSTNPTSSSTFTHSHLPIHYNSNFATINPTDPSKGIVLDLTSPPPPPPPFSWIPNTPSMPNNFPSSAGTTSEENHKGVLPLGDHHHHHQSVSQIASDPKFRVAVAAAITTLINNKEMSHNNNNIPIGTSFGGVALDWLWVIGSSEAF</sequence>
<keyword evidence="2" id="KW-0805">Transcription regulation</keyword>
<dbReference type="PROSITE" id="PS50811">
    <property type="entry name" value="WRKY"/>
    <property type="match status" value="1"/>
</dbReference>
<evidence type="ECO:0000313" key="9">
    <source>
        <dbReference type="Proteomes" id="UP000634136"/>
    </source>
</evidence>
<dbReference type="GO" id="GO:0005634">
    <property type="term" value="C:nucleus"/>
    <property type="evidence" value="ECO:0007669"/>
    <property type="project" value="UniProtKB-SubCell"/>
</dbReference>
<dbReference type="FunFam" id="2.20.25.80:FF:000002">
    <property type="entry name" value="probable WRKY transcription factor 31"/>
    <property type="match status" value="1"/>
</dbReference>
<gene>
    <name evidence="8" type="ORF">G2W53_042769</name>
</gene>
<evidence type="ECO:0000256" key="3">
    <source>
        <dbReference type="ARBA" id="ARBA00023125"/>
    </source>
</evidence>
<keyword evidence="4" id="KW-0804">Transcription</keyword>
<dbReference type="OrthoDB" id="779182at2759"/>
<evidence type="ECO:0000256" key="4">
    <source>
        <dbReference type="ARBA" id="ARBA00023163"/>
    </source>
</evidence>
<dbReference type="PANTHER" id="PTHR31429:SF54">
    <property type="entry name" value="WRKY TRANSCRIPTION FACTOR 9-RELATED"/>
    <property type="match status" value="1"/>
</dbReference>